<dbReference type="FunFam" id="1.50.10.10:FF:000001">
    <property type="entry name" value="probable alkaline/neutral invertase B"/>
    <property type="match status" value="1"/>
</dbReference>
<evidence type="ECO:0000256" key="1">
    <source>
        <dbReference type="ARBA" id="ARBA00000094"/>
    </source>
</evidence>
<name>A0AAV8CRB5_9POAL</name>
<dbReference type="InterPro" id="IPR008928">
    <property type="entry name" value="6-hairpin_glycosidase_sf"/>
</dbReference>
<evidence type="ECO:0000256" key="3">
    <source>
        <dbReference type="ARBA" id="ARBA00022801"/>
    </source>
</evidence>
<dbReference type="EMBL" id="JAMFTS010000005">
    <property type="protein sequence ID" value="KAJ4756653.1"/>
    <property type="molecule type" value="Genomic_DNA"/>
</dbReference>
<dbReference type="Proteomes" id="UP001140206">
    <property type="component" value="Chromosome 5"/>
</dbReference>
<keyword evidence="9" id="KW-1185">Reference proteome</keyword>
<keyword evidence="3 6" id="KW-0378">Hydrolase</keyword>
<dbReference type="PANTHER" id="PTHR31916:SF59">
    <property type="entry name" value="CYTOSOLIC INVERTASE 1"/>
    <property type="match status" value="1"/>
</dbReference>
<comment type="caution">
    <text evidence="8">The sequence shown here is derived from an EMBL/GenBank/DDBJ whole genome shotgun (WGS) entry which is preliminary data.</text>
</comment>
<evidence type="ECO:0000256" key="7">
    <source>
        <dbReference type="SAM" id="MobiDB-lite"/>
    </source>
</evidence>
<dbReference type="EC" id="3.2.1.26" evidence="6"/>
<comment type="function">
    <text evidence="6">Invertase that cleaves sucrose into glucose and fructose.</text>
</comment>
<dbReference type="AlphaFoldDB" id="A0AAV8CRB5"/>
<dbReference type="Pfam" id="PF12899">
    <property type="entry name" value="Glyco_hydro_100"/>
    <property type="match status" value="1"/>
</dbReference>
<feature type="region of interest" description="Disordered" evidence="7">
    <location>
        <begin position="1"/>
        <end position="23"/>
    </location>
</feature>
<keyword evidence="4 6" id="KW-0119">Carbohydrate metabolism</keyword>
<reference evidence="8" key="1">
    <citation type="submission" date="2022-08" db="EMBL/GenBank/DDBJ databases">
        <authorList>
            <person name="Marques A."/>
        </authorList>
    </citation>
    <scope>NUCLEOTIDE SEQUENCE</scope>
    <source>
        <strain evidence="8">RhyPub2mFocal</strain>
        <tissue evidence="8">Leaves</tissue>
    </source>
</reference>
<dbReference type="InterPro" id="IPR012341">
    <property type="entry name" value="6hp_glycosidase-like_sf"/>
</dbReference>
<evidence type="ECO:0000256" key="4">
    <source>
        <dbReference type="ARBA" id="ARBA00023277"/>
    </source>
</evidence>
<evidence type="ECO:0000313" key="9">
    <source>
        <dbReference type="Proteomes" id="UP001140206"/>
    </source>
</evidence>
<keyword evidence="5 6" id="KW-0326">Glycosidase</keyword>
<comment type="catalytic activity">
    <reaction evidence="1 6">
        <text>Hydrolysis of terminal non-reducing beta-D-fructofuranoside residues in beta-D-fructofuranosides.</text>
        <dbReference type="EC" id="3.2.1.26"/>
    </reaction>
</comment>
<evidence type="ECO:0000256" key="6">
    <source>
        <dbReference type="RuleBase" id="RU367047"/>
    </source>
</evidence>
<dbReference type="GO" id="GO:0005987">
    <property type="term" value="P:sucrose catabolic process"/>
    <property type="evidence" value="ECO:0007669"/>
    <property type="project" value="TreeGrafter"/>
</dbReference>
<gene>
    <name evidence="8" type="ORF">LUZ62_091058</name>
</gene>
<comment type="similarity">
    <text evidence="2 6">Belongs to the glycosyl hydrolase 100 family.</text>
</comment>
<evidence type="ECO:0000256" key="2">
    <source>
        <dbReference type="ARBA" id="ARBA00007671"/>
    </source>
</evidence>
<accession>A0AAV8CRB5</accession>
<dbReference type="Gene3D" id="1.50.10.10">
    <property type="match status" value="1"/>
</dbReference>
<dbReference type="GO" id="GO:0033926">
    <property type="term" value="F:endo-alpha-N-acetylgalactosaminidase activity"/>
    <property type="evidence" value="ECO:0007669"/>
    <property type="project" value="UniProtKB-UniRule"/>
</dbReference>
<protein>
    <recommendedName>
        <fullName evidence="6">Alkaline/neutral invertase</fullName>
        <ecNumber evidence="6">3.2.1.26</ecNumber>
    </recommendedName>
</protein>
<dbReference type="GO" id="GO:0004575">
    <property type="term" value="F:sucrose alpha-glucosidase activity"/>
    <property type="evidence" value="ECO:0007669"/>
    <property type="project" value="TreeGrafter"/>
</dbReference>
<sequence>MSERKMEAAAVATAPIGGGMRREPSYASMAEQDDFDLSRLLDKPKLNIERQRSFDDRSMSEFSIGGNLKVGMDGYDPVYSPGIRSGFDTPLSSVRNSFDPHPIVAEAWEALRRSVVYFKGQPVGTIAAYDHASEEVLNYDQVFVRDFVPSALAFLMNGEYDIVKFFLLKTLLLQGWEKKIDRFKLGEGVMPASFKVLHDPNRDVDTIAADFGESAIGRVAPVDSGFWWIILLRAYTKSTGDTSLADTAECQKGIRLILSLCLSEGFDTFPTLLCADGCCMIDRRMGVYGYPIEIQALFFMALKSALSMLKHDAQGKELIERIVTRLQALSYHMRSYFWLDFQQLNDIYRFKTEEYSHTAVNKFNVIPDSIPDWVFDFMPCKGGYFIGNVSPARMDFRWFALGNCVAILSSLATPEQSVAIMDLIEERWEELIGDMPLKICYPAIENHEWRIVTGCDPKNTRWSYHNGGSWPVLIWLLTAASIKVGRPQIARRAVDLAESRLLKDGFPEYYDGKLGRYVGKQARKFQTWSIAGYLVAKMLLEDPSHLGMISLEEDRAMKPLLKRCSSWT</sequence>
<proteinExistence type="inferred from homology"/>
<dbReference type="PANTHER" id="PTHR31916">
    <property type="match status" value="1"/>
</dbReference>
<dbReference type="InterPro" id="IPR024746">
    <property type="entry name" value="Glyco_hydro_100"/>
</dbReference>
<organism evidence="8 9">
    <name type="scientific">Rhynchospora pubera</name>
    <dbReference type="NCBI Taxonomy" id="906938"/>
    <lineage>
        <taxon>Eukaryota</taxon>
        <taxon>Viridiplantae</taxon>
        <taxon>Streptophyta</taxon>
        <taxon>Embryophyta</taxon>
        <taxon>Tracheophyta</taxon>
        <taxon>Spermatophyta</taxon>
        <taxon>Magnoliopsida</taxon>
        <taxon>Liliopsida</taxon>
        <taxon>Poales</taxon>
        <taxon>Cyperaceae</taxon>
        <taxon>Cyperoideae</taxon>
        <taxon>Rhynchosporeae</taxon>
        <taxon>Rhynchospora</taxon>
    </lineage>
</organism>
<evidence type="ECO:0000256" key="5">
    <source>
        <dbReference type="ARBA" id="ARBA00023295"/>
    </source>
</evidence>
<evidence type="ECO:0000313" key="8">
    <source>
        <dbReference type="EMBL" id="KAJ4756653.1"/>
    </source>
</evidence>
<dbReference type="SUPFAM" id="SSF48208">
    <property type="entry name" value="Six-hairpin glycosidases"/>
    <property type="match status" value="1"/>
</dbReference>